<protein>
    <submittedName>
        <fullName evidence="2">Uncharacterized protein</fullName>
    </submittedName>
</protein>
<dbReference type="GeneID" id="36572662"/>
<dbReference type="Proteomes" id="UP000241818">
    <property type="component" value="Unassembled WGS sequence"/>
</dbReference>
<sequence length="137" mass="14482">MQFTTALVTAVAAFAMVQPIAAGGVVKTIFGKRSMIRGESNVFERTAPPAPANDIDNPVAICFEQGHSTTIHVKSVGKDAWTVTNVPEGCLQLAQHVSGTNNPQIGKVVVNADKSVTISDLPADEVDEFRTWAAGHP</sequence>
<gene>
    <name evidence="2" type="ORF">M430DRAFT_21858</name>
</gene>
<dbReference type="OrthoDB" id="10409351at2759"/>
<evidence type="ECO:0000313" key="3">
    <source>
        <dbReference type="Proteomes" id="UP000241818"/>
    </source>
</evidence>
<dbReference type="EMBL" id="KZ679016">
    <property type="protein sequence ID" value="PSS10494.1"/>
    <property type="molecule type" value="Genomic_DNA"/>
</dbReference>
<dbReference type="AlphaFoldDB" id="A0A2T3ASM3"/>
<evidence type="ECO:0000313" key="2">
    <source>
        <dbReference type="EMBL" id="PSS10494.1"/>
    </source>
</evidence>
<organism evidence="2 3">
    <name type="scientific">Amorphotheca resinae ATCC 22711</name>
    <dbReference type="NCBI Taxonomy" id="857342"/>
    <lineage>
        <taxon>Eukaryota</taxon>
        <taxon>Fungi</taxon>
        <taxon>Dikarya</taxon>
        <taxon>Ascomycota</taxon>
        <taxon>Pezizomycotina</taxon>
        <taxon>Leotiomycetes</taxon>
        <taxon>Helotiales</taxon>
        <taxon>Amorphothecaceae</taxon>
        <taxon>Amorphotheca</taxon>
    </lineage>
</organism>
<accession>A0A2T3ASM3</accession>
<dbReference type="InParanoid" id="A0A2T3ASM3"/>
<keyword evidence="3" id="KW-1185">Reference proteome</keyword>
<dbReference type="RefSeq" id="XP_024717673.1">
    <property type="nucleotide sequence ID" value="XM_024864581.1"/>
</dbReference>
<keyword evidence="1" id="KW-0732">Signal</keyword>
<name>A0A2T3ASM3_AMORE</name>
<evidence type="ECO:0000256" key="1">
    <source>
        <dbReference type="SAM" id="SignalP"/>
    </source>
</evidence>
<reference evidence="2 3" key="1">
    <citation type="journal article" date="2018" name="New Phytol.">
        <title>Comparative genomics and transcriptomics depict ericoid mycorrhizal fungi as versatile saprotrophs and plant mutualists.</title>
        <authorList>
            <person name="Martino E."/>
            <person name="Morin E."/>
            <person name="Grelet G.A."/>
            <person name="Kuo A."/>
            <person name="Kohler A."/>
            <person name="Daghino S."/>
            <person name="Barry K.W."/>
            <person name="Cichocki N."/>
            <person name="Clum A."/>
            <person name="Dockter R.B."/>
            <person name="Hainaut M."/>
            <person name="Kuo R.C."/>
            <person name="LaButti K."/>
            <person name="Lindahl B.D."/>
            <person name="Lindquist E.A."/>
            <person name="Lipzen A."/>
            <person name="Khouja H.R."/>
            <person name="Magnuson J."/>
            <person name="Murat C."/>
            <person name="Ohm R.A."/>
            <person name="Singer S.W."/>
            <person name="Spatafora J.W."/>
            <person name="Wang M."/>
            <person name="Veneault-Fourrey C."/>
            <person name="Henrissat B."/>
            <person name="Grigoriev I.V."/>
            <person name="Martin F.M."/>
            <person name="Perotto S."/>
        </authorList>
    </citation>
    <scope>NUCLEOTIDE SEQUENCE [LARGE SCALE GENOMIC DNA]</scope>
    <source>
        <strain evidence="2 3">ATCC 22711</strain>
    </source>
</reference>
<feature type="signal peptide" evidence="1">
    <location>
        <begin position="1"/>
        <end position="22"/>
    </location>
</feature>
<feature type="chain" id="PRO_5015737609" evidence="1">
    <location>
        <begin position="23"/>
        <end position="137"/>
    </location>
</feature>
<proteinExistence type="predicted"/>